<dbReference type="Gene3D" id="3.40.50.300">
    <property type="entry name" value="P-loop containing nucleotide triphosphate hydrolases"/>
    <property type="match status" value="1"/>
</dbReference>
<gene>
    <name evidence="6" type="ORF">AVDCRST_MAG40-1593</name>
</gene>
<dbReference type="GO" id="GO:0003887">
    <property type="term" value="F:DNA-directed DNA polymerase activity"/>
    <property type="evidence" value="ECO:0007669"/>
    <property type="project" value="UniProtKB-KW"/>
</dbReference>
<dbReference type="Pfam" id="PF06144">
    <property type="entry name" value="DNA_pol3_delta"/>
    <property type="match status" value="1"/>
</dbReference>
<keyword evidence="4" id="KW-0239">DNA-directed DNA polymerase</keyword>
<dbReference type="AlphaFoldDB" id="A0A6J4L6F2"/>
<dbReference type="NCBIfam" id="TIGR01128">
    <property type="entry name" value="holA"/>
    <property type="match status" value="1"/>
</dbReference>
<reference evidence="6" key="1">
    <citation type="submission" date="2020-02" db="EMBL/GenBank/DDBJ databases">
        <authorList>
            <person name="Meier V. D."/>
        </authorList>
    </citation>
    <scope>NUCLEOTIDE SEQUENCE</scope>
    <source>
        <strain evidence="6">AVDCRST_MAG40</strain>
    </source>
</reference>
<dbReference type="GO" id="GO:0003677">
    <property type="term" value="F:DNA binding"/>
    <property type="evidence" value="ECO:0007669"/>
    <property type="project" value="InterPro"/>
</dbReference>
<evidence type="ECO:0000256" key="1">
    <source>
        <dbReference type="ARBA" id="ARBA00022679"/>
    </source>
</evidence>
<dbReference type="Gene3D" id="1.10.8.60">
    <property type="match status" value="1"/>
</dbReference>
<evidence type="ECO:0000256" key="4">
    <source>
        <dbReference type="ARBA" id="ARBA00022932"/>
    </source>
</evidence>
<keyword evidence="1 6" id="KW-0808">Transferase</keyword>
<organism evidence="6">
    <name type="scientific">uncultured Gemmatimonadaceae bacterium</name>
    <dbReference type="NCBI Taxonomy" id="246130"/>
    <lineage>
        <taxon>Bacteria</taxon>
        <taxon>Pseudomonadati</taxon>
        <taxon>Gemmatimonadota</taxon>
        <taxon>Gemmatimonadia</taxon>
        <taxon>Gemmatimonadales</taxon>
        <taxon>Gemmatimonadaceae</taxon>
        <taxon>environmental samples</taxon>
    </lineage>
</organism>
<keyword evidence="3" id="KW-0235">DNA replication</keyword>
<proteinExistence type="predicted"/>
<dbReference type="EC" id="2.7.7.7" evidence="6"/>
<dbReference type="InterPro" id="IPR005790">
    <property type="entry name" value="DNA_polIII_delta"/>
</dbReference>
<keyword evidence="2 6" id="KW-0548">Nucleotidyltransferase</keyword>
<dbReference type="GO" id="GO:0009360">
    <property type="term" value="C:DNA polymerase III complex"/>
    <property type="evidence" value="ECO:0007669"/>
    <property type="project" value="InterPro"/>
</dbReference>
<name>A0A6J4L6F2_9BACT</name>
<dbReference type="GO" id="GO:0006261">
    <property type="term" value="P:DNA-templated DNA replication"/>
    <property type="evidence" value="ECO:0007669"/>
    <property type="project" value="TreeGrafter"/>
</dbReference>
<protein>
    <submittedName>
        <fullName evidence="6">DNA polymerase III delta subunit</fullName>
        <ecNumber evidence="6">2.7.7.7</ecNumber>
    </submittedName>
</protein>
<dbReference type="PANTHER" id="PTHR34388:SF1">
    <property type="entry name" value="DNA POLYMERASE III SUBUNIT DELTA"/>
    <property type="match status" value="1"/>
</dbReference>
<dbReference type="PANTHER" id="PTHR34388">
    <property type="entry name" value="DNA POLYMERASE III SUBUNIT DELTA"/>
    <property type="match status" value="1"/>
</dbReference>
<dbReference type="Gene3D" id="1.20.272.10">
    <property type="match status" value="1"/>
</dbReference>
<dbReference type="SUPFAM" id="SSF52540">
    <property type="entry name" value="P-loop containing nucleoside triphosphate hydrolases"/>
    <property type="match status" value="1"/>
</dbReference>
<dbReference type="InterPro" id="IPR027417">
    <property type="entry name" value="P-loop_NTPase"/>
</dbReference>
<evidence type="ECO:0000256" key="3">
    <source>
        <dbReference type="ARBA" id="ARBA00022705"/>
    </source>
</evidence>
<accession>A0A6J4L6F2</accession>
<evidence type="ECO:0000313" key="6">
    <source>
        <dbReference type="EMBL" id="CAA9323875.1"/>
    </source>
</evidence>
<feature type="domain" description="DNA polymerase III delta N-terminal" evidence="5">
    <location>
        <begin position="22"/>
        <end position="120"/>
    </location>
</feature>
<evidence type="ECO:0000256" key="2">
    <source>
        <dbReference type="ARBA" id="ARBA00022695"/>
    </source>
</evidence>
<sequence>MAAADPRALLDAIQQRAFAPVYYLHGENDYTKDEAVRQLVDAAVDPATRDFNLEVRRGGDVDGEAVETLLNTLPMMAERRVVVLRDVGALRKDARQALDRYLANPASDTVAVLVALAGTKAEKALADRAVAVEFTPLTGKQLPAWIKKQARALFGVAISDEAAALLQSAAGEDLPQLVGELDKLASYTNGGAIDEAAVADVVGVRRGETAGDLMDRVAMRDAGGALALVPHVLAQPKMSGVPLVIMLSVQTLAIAWGVARRAEGVPAARMFSEFMELLKSTGAYPMRPWGDACKGWANGLDRWTPEECDRALAAVLDADAALKGVDGGRISNDEQIVSSLVLALCAPVGTRRAA</sequence>
<evidence type="ECO:0000259" key="5">
    <source>
        <dbReference type="Pfam" id="PF06144"/>
    </source>
</evidence>
<dbReference type="InterPro" id="IPR010372">
    <property type="entry name" value="DNA_pol3_delta_N"/>
</dbReference>
<dbReference type="EMBL" id="CADCTX010000499">
    <property type="protein sequence ID" value="CAA9323875.1"/>
    <property type="molecule type" value="Genomic_DNA"/>
</dbReference>